<protein>
    <submittedName>
        <fullName evidence="2">Uncharacterized protein</fullName>
    </submittedName>
</protein>
<organism evidence="2 3">
    <name type="scientific">Blautia wexlerae</name>
    <dbReference type="NCBI Taxonomy" id="418240"/>
    <lineage>
        <taxon>Bacteria</taxon>
        <taxon>Bacillati</taxon>
        <taxon>Bacillota</taxon>
        <taxon>Clostridia</taxon>
        <taxon>Lachnospirales</taxon>
        <taxon>Lachnospiraceae</taxon>
        <taxon>Blautia</taxon>
    </lineage>
</organism>
<reference evidence="2 3" key="1">
    <citation type="journal article" date="2019" name="Nat. Med.">
        <title>A library of human gut bacterial isolates paired with longitudinal multiomics data enables mechanistic microbiome research.</title>
        <authorList>
            <person name="Poyet M."/>
            <person name="Groussin M."/>
            <person name="Gibbons S.M."/>
            <person name="Avila-Pacheco J."/>
            <person name="Jiang X."/>
            <person name="Kearney S.M."/>
            <person name="Perrotta A.R."/>
            <person name="Berdy B."/>
            <person name="Zhao S."/>
            <person name="Lieberman T.D."/>
            <person name="Swanson P.K."/>
            <person name="Smith M."/>
            <person name="Roesemann S."/>
            <person name="Alexander J.E."/>
            <person name="Rich S.A."/>
            <person name="Livny J."/>
            <person name="Vlamakis H."/>
            <person name="Clish C."/>
            <person name="Bullock K."/>
            <person name="Deik A."/>
            <person name="Scott J."/>
            <person name="Pierce K.A."/>
            <person name="Xavier R.J."/>
            <person name="Alm E.J."/>
        </authorList>
    </citation>
    <scope>NUCLEOTIDE SEQUENCE [LARGE SCALE GENOMIC DNA]</scope>
    <source>
        <strain evidence="2 3">BIOML-A1</strain>
    </source>
</reference>
<evidence type="ECO:0000256" key="1">
    <source>
        <dbReference type="SAM" id="MobiDB-lite"/>
    </source>
</evidence>
<sequence>MATKNKKIICPHCGEAIMVAVDTEQDEIPYIDMDDDSQNETSYIDMDDDGYNDIDSDNPFNEDAMDFELEKDNMLSQLRNYYDEDELEVNEDSTYEEIKEVFDEMMEECADGEYCLFPNERDYDSEDEDGL</sequence>
<dbReference type="Proteomes" id="UP000477285">
    <property type="component" value="Unassembled WGS sequence"/>
</dbReference>
<accession>A0A6L8T078</accession>
<dbReference type="RefSeq" id="WP_161233566.1">
    <property type="nucleotide sequence ID" value="NZ_JBCPCI010000011.1"/>
</dbReference>
<feature type="region of interest" description="Disordered" evidence="1">
    <location>
        <begin position="32"/>
        <end position="59"/>
    </location>
</feature>
<dbReference type="AlphaFoldDB" id="A0A6L8T078"/>
<evidence type="ECO:0000313" key="2">
    <source>
        <dbReference type="EMBL" id="MZL32904.1"/>
    </source>
</evidence>
<evidence type="ECO:0000313" key="3">
    <source>
        <dbReference type="Proteomes" id="UP000477285"/>
    </source>
</evidence>
<comment type="caution">
    <text evidence="2">The sequence shown here is derived from an EMBL/GenBank/DDBJ whole genome shotgun (WGS) entry which is preliminary data.</text>
</comment>
<feature type="compositionally biased region" description="Acidic residues" evidence="1">
    <location>
        <begin position="45"/>
        <end position="56"/>
    </location>
</feature>
<dbReference type="EMBL" id="WWVQ01000012">
    <property type="protein sequence ID" value="MZL32904.1"/>
    <property type="molecule type" value="Genomic_DNA"/>
</dbReference>
<gene>
    <name evidence="2" type="ORF">GT728_06730</name>
</gene>
<proteinExistence type="predicted"/>
<name>A0A6L8T078_9FIRM</name>